<name>A0AAX4IZT1_9PEZI</name>
<protein>
    <submittedName>
        <fullName evidence="1">Uncharacterized protein</fullName>
    </submittedName>
</protein>
<sequence>MTANPLGIGFNPPSWMAGACQMGRGLARLVAMRWREEPTRVGQPSSLDSSRCDGWPTCKAQQGVCVDVHVFCPVVFRNCMQQATPHSFLFFSAMYTHARSI</sequence>
<dbReference type="Proteomes" id="UP001322277">
    <property type="component" value="Chromosome 9"/>
</dbReference>
<evidence type="ECO:0000313" key="1">
    <source>
        <dbReference type="EMBL" id="WQF88637.1"/>
    </source>
</evidence>
<gene>
    <name evidence="1" type="ORF">CDEST_13651</name>
</gene>
<dbReference type="AlphaFoldDB" id="A0AAX4IZT1"/>
<dbReference type="KEGG" id="cdet:87950151"/>
<dbReference type="RefSeq" id="XP_062785858.1">
    <property type="nucleotide sequence ID" value="XM_062929807.1"/>
</dbReference>
<reference evidence="2" key="1">
    <citation type="journal article" date="2023" name="bioRxiv">
        <title>Complete genome of the Medicago anthracnose fungus, Colletotrichum destructivum, reveals a mini-chromosome-like region within a core chromosome.</title>
        <authorList>
            <person name="Lapalu N."/>
            <person name="Simon A."/>
            <person name="Lu A."/>
            <person name="Plaumann P.-L."/>
            <person name="Amselem J."/>
            <person name="Pigne S."/>
            <person name="Auger A."/>
            <person name="Koch C."/>
            <person name="Dallery J.-F."/>
            <person name="O'Connell R.J."/>
        </authorList>
    </citation>
    <scope>NUCLEOTIDE SEQUENCE [LARGE SCALE GENOMIC DNA]</scope>
    <source>
        <strain evidence="2">CBS 520.97</strain>
    </source>
</reference>
<evidence type="ECO:0000313" key="2">
    <source>
        <dbReference type="Proteomes" id="UP001322277"/>
    </source>
</evidence>
<proteinExistence type="predicted"/>
<accession>A0AAX4IZT1</accession>
<dbReference type="EMBL" id="CP137313">
    <property type="protein sequence ID" value="WQF88637.1"/>
    <property type="molecule type" value="Genomic_DNA"/>
</dbReference>
<keyword evidence="2" id="KW-1185">Reference proteome</keyword>
<organism evidence="1 2">
    <name type="scientific">Colletotrichum destructivum</name>
    <dbReference type="NCBI Taxonomy" id="34406"/>
    <lineage>
        <taxon>Eukaryota</taxon>
        <taxon>Fungi</taxon>
        <taxon>Dikarya</taxon>
        <taxon>Ascomycota</taxon>
        <taxon>Pezizomycotina</taxon>
        <taxon>Sordariomycetes</taxon>
        <taxon>Hypocreomycetidae</taxon>
        <taxon>Glomerellales</taxon>
        <taxon>Glomerellaceae</taxon>
        <taxon>Colletotrichum</taxon>
        <taxon>Colletotrichum destructivum species complex</taxon>
    </lineage>
</organism>
<dbReference type="GeneID" id="87950151"/>